<dbReference type="GO" id="GO:0003735">
    <property type="term" value="F:structural constituent of ribosome"/>
    <property type="evidence" value="ECO:0007669"/>
    <property type="project" value="InterPro"/>
</dbReference>
<dbReference type="Gene3D" id="2.40.240.10">
    <property type="entry name" value="Ribosomal Protein L25, Chain P"/>
    <property type="match status" value="1"/>
</dbReference>
<evidence type="ECO:0000259" key="6">
    <source>
        <dbReference type="Pfam" id="PF01386"/>
    </source>
</evidence>
<dbReference type="GO" id="GO:0022625">
    <property type="term" value="C:cytosolic large ribosomal subunit"/>
    <property type="evidence" value="ECO:0007669"/>
    <property type="project" value="TreeGrafter"/>
</dbReference>
<evidence type="ECO:0000313" key="9">
    <source>
        <dbReference type="Proteomes" id="UP000238375"/>
    </source>
</evidence>
<protein>
    <recommendedName>
        <fullName evidence="5">Large ribosomal subunit protein bL25</fullName>
    </recommendedName>
    <alternativeName>
        <fullName evidence="5">General stress protein CTC</fullName>
    </alternativeName>
</protein>
<dbReference type="Proteomes" id="UP000238375">
    <property type="component" value="Unassembled WGS sequence"/>
</dbReference>
<dbReference type="GO" id="GO:0008097">
    <property type="term" value="F:5S rRNA binding"/>
    <property type="evidence" value="ECO:0007669"/>
    <property type="project" value="InterPro"/>
</dbReference>
<dbReference type="InterPro" id="IPR001021">
    <property type="entry name" value="Ribosomal_bL25_long"/>
</dbReference>
<comment type="caution">
    <text evidence="8">The sequence shown here is derived from an EMBL/GenBank/DDBJ whole genome shotgun (WGS) entry which is preliminary data.</text>
</comment>
<feature type="domain" description="Large ribosomal subunit protein bL25 L25" evidence="6">
    <location>
        <begin position="30"/>
        <end position="111"/>
    </location>
</feature>
<gene>
    <name evidence="5" type="primary">rplY</name>
    <name evidence="5" type="synonym">ctc</name>
    <name evidence="8" type="ORF">CLV58_11816</name>
</gene>
<evidence type="ECO:0000256" key="2">
    <source>
        <dbReference type="ARBA" id="ARBA00022884"/>
    </source>
</evidence>
<reference evidence="8 9" key="1">
    <citation type="submission" date="2018-03" db="EMBL/GenBank/DDBJ databases">
        <title>Genomic Encyclopedia of Archaeal and Bacterial Type Strains, Phase II (KMG-II): from individual species to whole genera.</title>
        <authorList>
            <person name="Goeker M."/>
        </authorList>
    </citation>
    <scope>NUCLEOTIDE SEQUENCE [LARGE SCALE GENOMIC DNA]</scope>
    <source>
        <strain evidence="8 9">DSM 28354</strain>
    </source>
</reference>
<dbReference type="NCBIfam" id="TIGR00731">
    <property type="entry name" value="bL25_bact_ctc"/>
    <property type="match status" value="1"/>
</dbReference>
<dbReference type="EMBL" id="PVTE01000018">
    <property type="protein sequence ID" value="PRY34145.1"/>
    <property type="molecule type" value="Genomic_DNA"/>
</dbReference>
<keyword evidence="9" id="KW-1185">Reference proteome</keyword>
<feature type="domain" description="Large ribosomal subunit protein bL25 beta" evidence="7">
    <location>
        <begin position="120"/>
        <end position="201"/>
    </location>
</feature>
<comment type="similarity">
    <text evidence="5">Belongs to the bacterial ribosomal protein bL25 family. CTC subfamily.</text>
</comment>
<evidence type="ECO:0000256" key="5">
    <source>
        <dbReference type="HAMAP-Rule" id="MF_01334"/>
    </source>
</evidence>
<comment type="function">
    <text evidence="5">This is one of the proteins that binds to the 5S RNA in the ribosome where it forms part of the central protuberance.</text>
</comment>
<organism evidence="8 9">
    <name type="scientific">Spirosoma oryzae</name>
    <dbReference type="NCBI Taxonomy" id="1469603"/>
    <lineage>
        <taxon>Bacteria</taxon>
        <taxon>Pseudomonadati</taxon>
        <taxon>Bacteroidota</taxon>
        <taxon>Cytophagia</taxon>
        <taxon>Cytophagales</taxon>
        <taxon>Cytophagaceae</taxon>
        <taxon>Spirosoma</taxon>
    </lineage>
</organism>
<keyword evidence="2 5" id="KW-0694">RNA-binding</keyword>
<comment type="subunit">
    <text evidence="5">Part of the 50S ribosomal subunit; part of the 5S rRNA/L5/L18/L25 subcomplex. Contacts the 5S rRNA. Binds to the 5S rRNA independently of L5 and L18.</text>
</comment>
<evidence type="ECO:0000313" key="8">
    <source>
        <dbReference type="EMBL" id="PRY34145.1"/>
    </source>
</evidence>
<evidence type="ECO:0000256" key="1">
    <source>
        <dbReference type="ARBA" id="ARBA00022730"/>
    </source>
</evidence>
<dbReference type="HAMAP" id="MF_01334">
    <property type="entry name" value="Ribosomal_bL25_CTC"/>
    <property type="match status" value="1"/>
</dbReference>
<dbReference type="CDD" id="cd00495">
    <property type="entry name" value="Ribosomal_L25_TL5_CTC"/>
    <property type="match status" value="1"/>
</dbReference>
<dbReference type="PANTHER" id="PTHR33284">
    <property type="entry name" value="RIBOSOMAL PROTEIN L25/GLN-TRNA SYNTHETASE, ANTI-CODON-BINDING DOMAIN-CONTAINING PROTEIN"/>
    <property type="match status" value="1"/>
</dbReference>
<dbReference type="SUPFAM" id="SSF50715">
    <property type="entry name" value="Ribosomal protein L25-like"/>
    <property type="match status" value="1"/>
</dbReference>
<dbReference type="InterPro" id="IPR037121">
    <property type="entry name" value="Ribosomal_bL25_C"/>
</dbReference>
<dbReference type="PANTHER" id="PTHR33284:SF1">
    <property type="entry name" value="RIBOSOMAL PROTEIN L25_GLN-TRNA SYNTHETASE, ANTI-CODON-BINDING DOMAIN-CONTAINING PROTEIN"/>
    <property type="match status" value="1"/>
</dbReference>
<dbReference type="InterPro" id="IPR020056">
    <property type="entry name" value="Rbsml_bL25/Gln-tRNA_synth_N"/>
</dbReference>
<dbReference type="NCBIfam" id="NF004132">
    <property type="entry name" value="PRK05618.2-2"/>
    <property type="match status" value="1"/>
</dbReference>
<dbReference type="Pfam" id="PF14693">
    <property type="entry name" value="Ribosomal_TL5_C"/>
    <property type="match status" value="1"/>
</dbReference>
<name>A0A2T0SL73_9BACT</name>
<dbReference type="AlphaFoldDB" id="A0A2T0SL73"/>
<keyword evidence="4 5" id="KW-0687">Ribonucleoprotein</keyword>
<dbReference type="InterPro" id="IPR020057">
    <property type="entry name" value="Ribosomal_bL25_b-dom"/>
</dbReference>
<evidence type="ECO:0000256" key="3">
    <source>
        <dbReference type="ARBA" id="ARBA00022980"/>
    </source>
</evidence>
<dbReference type="InterPro" id="IPR011035">
    <property type="entry name" value="Ribosomal_bL25/Gln-tRNA_synth"/>
</dbReference>
<dbReference type="InterPro" id="IPR020930">
    <property type="entry name" value="Ribosomal_uL5_bac-type"/>
</dbReference>
<proteinExistence type="inferred from homology"/>
<keyword evidence="3 5" id="KW-0689">Ribosomal protein</keyword>
<accession>A0A2T0SL73</accession>
<dbReference type="Pfam" id="PF01386">
    <property type="entry name" value="Ribosomal_L25p"/>
    <property type="match status" value="1"/>
</dbReference>
<dbReference type="InterPro" id="IPR029751">
    <property type="entry name" value="Ribosomal_L25_dom"/>
</dbReference>
<keyword evidence="1 5" id="KW-0699">rRNA-binding</keyword>
<evidence type="ECO:0000259" key="7">
    <source>
        <dbReference type="Pfam" id="PF14693"/>
    </source>
</evidence>
<dbReference type="GO" id="GO:0006412">
    <property type="term" value="P:translation"/>
    <property type="evidence" value="ECO:0007669"/>
    <property type="project" value="UniProtKB-UniRule"/>
</dbReference>
<dbReference type="Gene3D" id="2.170.120.20">
    <property type="entry name" value="Ribosomal protein L25, beta domain"/>
    <property type="match status" value="1"/>
</dbReference>
<sequence length="210" mass="22533">MPTSGLSTKANAGGGPLAPIFMKSIEIVGFQRANLGRTESQAIRAEGNVPCVLYGGESQVHFYAPAILFRDLVYTPNVYEVSLNIEGTVYRAILQETQFHPVSETLLHADFLLVQDGKDVKVSVPVRLVGTAPGVQKGGKLVTRVRKLRVKGPIENIPEYIDVDVSALDLGKSVRVGQIAVSDITLLEDASNPVASIEIPRALRGTVSAK</sequence>
<evidence type="ECO:0000256" key="4">
    <source>
        <dbReference type="ARBA" id="ARBA00023274"/>
    </source>
</evidence>